<gene>
    <name evidence="1" type="ORF">F936_02117</name>
</gene>
<protein>
    <submittedName>
        <fullName evidence="1">Uncharacterized protein</fullName>
    </submittedName>
</protein>
<proteinExistence type="predicted"/>
<dbReference type="EMBL" id="APQI01000004">
    <property type="protein sequence ID" value="ENV99034.1"/>
    <property type="molecule type" value="Genomic_DNA"/>
</dbReference>
<evidence type="ECO:0000313" key="1">
    <source>
        <dbReference type="EMBL" id="ENV99034.1"/>
    </source>
</evidence>
<dbReference type="Proteomes" id="UP000013024">
    <property type="component" value="Unassembled WGS sequence"/>
</dbReference>
<organism evidence="1 2">
    <name type="scientific">Acinetobacter calcoaceticus DSM 30006 = CIP 81.8</name>
    <dbReference type="NCBI Taxonomy" id="981331"/>
    <lineage>
        <taxon>Bacteria</taxon>
        <taxon>Pseudomonadati</taxon>
        <taxon>Pseudomonadota</taxon>
        <taxon>Gammaproteobacteria</taxon>
        <taxon>Moraxellales</taxon>
        <taxon>Moraxellaceae</taxon>
        <taxon>Acinetobacter</taxon>
        <taxon>Acinetobacter calcoaceticus/baumannii complex</taxon>
    </lineage>
</organism>
<keyword evidence="2" id="KW-1185">Reference proteome</keyword>
<sequence length="95" mass="10609">MQTNLAEQPIELNSQEFVVGDMVVIQNHIIGPLGSDSIFCIIEIKSDFLGDHVSMTDINGKVWTSGVRYIRHATVAENQLKRRLNAEELARAEVS</sequence>
<dbReference type="RefSeq" id="WP_005047303.1">
    <property type="nucleotide sequence ID" value="NZ_KB849780.1"/>
</dbReference>
<reference evidence="1 2" key="1">
    <citation type="submission" date="2013-02" db="EMBL/GenBank/DDBJ databases">
        <title>The Genome Sequence of Acinetobacter calcoaceticus CIP 81.8.</title>
        <authorList>
            <consortium name="The Broad Institute Genome Sequencing Platform"/>
            <consortium name="The Broad Institute Genome Sequencing Center for Infectious Disease"/>
            <person name="Cerqueira G."/>
            <person name="Feldgarden M."/>
            <person name="Courvalin P."/>
            <person name="Perichon B."/>
            <person name="Grillot-Courvalin C."/>
            <person name="Clermont D."/>
            <person name="Rocha E."/>
            <person name="Yoon E.-J."/>
            <person name="Nemec A."/>
            <person name="Walker B."/>
            <person name="Young S.K."/>
            <person name="Zeng Q."/>
            <person name="Gargeya S."/>
            <person name="Fitzgerald M."/>
            <person name="Haas B."/>
            <person name="Abouelleil A."/>
            <person name="Alvarado L."/>
            <person name="Arachchi H.M."/>
            <person name="Berlin A.M."/>
            <person name="Chapman S.B."/>
            <person name="Dewar J."/>
            <person name="Goldberg J."/>
            <person name="Griggs A."/>
            <person name="Gujja S."/>
            <person name="Hansen M."/>
            <person name="Howarth C."/>
            <person name="Imamovic A."/>
            <person name="Larimer J."/>
            <person name="McCowan C."/>
            <person name="Murphy C."/>
            <person name="Neiman D."/>
            <person name="Pearson M."/>
            <person name="Priest M."/>
            <person name="Roberts A."/>
            <person name="Saif S."/>
            <person name="Shea T."/>
            <person name="Sisk P."/>
            <person name="Sykes S."/>
            <person name="Wortman J."/>
            <person name="Nusbaum C."/>
            <person name="Birren B."/>
        </authorList>
    </citation>
    <scope>NUCLEOTIDE SEQUENCE [LARGE SCALE GENOMIC DNA]</scope>
    <source>
        <strain evidence="1 2">CIP 81.8</strain>
    </source>
</reference>
<name>A0ABN0K642_ACICA</name>
<evidence type="ECO:0000313" key="2">
    <source>
        <dbReference type="Proteomes" id="UP000013024"/>
    </source>
</evidence>
<accession>A0ABN0K642</accession>
<comment type="caution">
    <text evidence="1">The sequence shown here is derived from an EMBL/GenBank/DDBJ whole genome shotgun (WGS) entry which is preliminary data.</text>
</comment>
<dbReference type="GeneID" id="92919513"/>